<evidence type="ECO:0000313" key="4">
    <source>
        <dbReference type="Proteomes" id="UP000253426"/>
    </source>
</evidence>
<dbReference type="NCBIfam" id="NF038287">
    <property type="entry name" value="Amuc_1100_fam"/>
    <property type="match status" value="1"/>
</dbReference>
<name>A0A366HPA1_9BACT</name>
<evidence type="ECO:0000256" key="1">
    <source>
        <dbReference type="SAM" id="MobiDB-lite"/>
    </source>
</evidence>
<sequence length="353" mass="38487">MNWVQENKSLAGILGVMIAGILGLGAWLYLSYADYAASMETWGQNDSSISALKSKKVYPNKENAEARETEVGSYGDKVDLLRTALLSEKVQQSVKPMSQTEFQAKLKERATAVVQMAKSADITLPADFALGFADYTNNVPRTPEVAAELGVQLDVMERLVTTVIQSGVKSIELFDRTKLPTEDRPVEPKPVKVAPEKKSAKNSKTKKGAKRVAITEEQAAEPVLDRYPVKMIFTTDQAPFQNIVNTLCDPIKMPHFLVVRLVRIENERQDGPSRDEIARKKNPDVSLEAPADSAPAGAAAAPKVAPDAVTVMGEEKLKVYVEVDYVRFRKPAVAEEATETPAPASNTASTANP</sequence>
<gene>
    <name evidence="3" type="ORF">DES53_103338</name>
</gene>
<accession>A0A366HPA1</accession>
<feature type="region of interest" description="Disordered" evidence="1">
    <location>
        <begin position="181"/>
        <end position="213"/>
    </location>
</feature>
<reference evidence="3 4" key="1">
    <citation type="submission" date="2018-06" db="EMBL/GenBank/DDBJ databases">
        <title>Genomic Encyclopedia of Type Strains, Phase IV (KMG-IV): sequencing the most valuable type-strain genomes for metagenomic binning, comparative biology and taxonomic classification.</title>
        <authorList>
            <person name="Goeker M."/>
        </authorList>
    </citation>
    <scope>NUCLEOTIDE SEQUENCE [LARGE SCALE GENOMIC DNA]</scope>
    <source>
        <strain evidence="3 4">DSM 25532</strain>
    </source>
</reference>
<feature type="transmembrane region" description="Helical" evidence="2">
    <location>
        <begin position="12"/>
        <end position="30"/>
    </location>
</feature>
<feature type="compositionally biased region" description="Basic residues" evidence="1">
    <location>
        <begin position="200"/>
        <end position="210"/>
    </location>
</feature>
<keyword evidence="4" id="KW-1185">Reference proteome</keyword>
<feature type="compositionally biased region" description="Basic and acidic residues" evidence="1">
    <location>
        <begin position="269"/>
        <end position="283"/>
    </location>
</feature>
<organism evidence="3 4">
    <name type="scientific">Roseimicrobium gellanilyticum</name>
    <dbReference type="NCBI Taxonomy" id="748857"/>
    <lineage>
        <taxon>Bacteria</taxon>
        <taxon>Pseudomonadati</taxon>
        <taxon>Verrucomicrobiota</taxon>
        <taxon>Verrucomicrobiia</taxon>
        <taxon>Verrucomicrobiales</taxon>
        <taxon>Verrucomicrobiaceae</taxon>
        <taxon>Roseimicrobium</taxon>
    </lineage>
</organism>
<feature type="compositionally biased region" description="Basic and acidic residues" evidence="1">
    <location>
        <begin position="181"/>
        <end position="199"/>
    </location>
</feature>
<feature type="region of interest" description="Disordered" evidence="1">
    <location>
        <begin position="269"/>
        <end position="305"/>
    </location>
</feature>
<feature type="compositionally biased region" description="Low complexity" evidence="1">
    <location>
        <begin position="339"/>
        <end position="353"/>
    </location>
</feature>
<protein>
    <submittedName>
        <fullName evidence="3">Uncharacterized protein</fullName>
    </submittedName>
</protein>
<dbReference type="RefSeq" id="WP_113958464.1">
    <property type="nucleotide sequence ID" value="NZ_QNRR01000003.1"/>
</dbReference>
<proteinExistence type="predicted"/>
<feature type="region of interest" description="Disordered" evidence="1">
    <location>
        <begin position="332"/>
        <end position="353"/>
    </location>
</feature>
<dbReference type="EMBL" id="QNRR01000003">
    <property type="protein sequence ID" value="RBP45340.1"/>
    <property type="molecule type" value="Genomic_DNA"/>
</dbReference>
<evidence type="ECO:0000313" key="3">
    <source>
        <dbReference type="EMBL" id="RBP45340.1"/>
    </source>
</evidence>
<dbReference type="Proteomes" id="UP000253426">
    <property type="component" value="Unassembled WGS sequence"/>
</dbReference>
<dbReference type="AlphaFoldDB" id="A0A366HPA1"/>
<comment type="caution">
    <text evidence="3">The sequence shown here is derived from an EMBL/GenBank/DDBJ whole genome shotgun (WGS) entry which is preliminary data.</text>
</comment>
<evidence type="ECO:0000256" key="2">
    <source>
        <dbReference type="SAM" id="Phobius"/>
    </source>
</evidence>
<keyword evidence="2" id="KW-1133">Transmembrane helix</keyword>
<dbReference type="OrthoDB" id="185620at2"/>
<dbReference type="InterPro" id="IPR048049">
    <property type="entry name" value="Amuc_1100-like"/>
</dbReference>
<keyword evidence="2" id="KW-0472">Membrane</keyword>
<feature type="compositionally biased region" description="Low complexity" evidence="1">
    <location>
        <begin position="289"/>
        <end position="305"/>
    </location>
</feature>
<keyword evidence="2" id="KW-0812">Transmembrane</keyword>